<dbReference type="OrthoDB" id="4732991at2"/>
<dbReference type="Proteomes" id="UP000269998">
    <property type="component" value="Chromosome"/>
</dbReference>
<evidence type="ECO:0000313" key="1">
    <source>
        <dbReference type="EMBL" id="VDM90624.1"/>
    </source>
</evidence>
<dbReference type="AlphaFoldDB" id="A0A447GJI9"/>
<dbReference type="EMBL" id="LR130759">
    <property type="protein sequence ID" value="VDM90624.1"/>
    <property type="molecule type" value="Genomic_DNA"/>
</dbReference>
<keyword evidence="2" id="KW-1185">Reference proteome</keyword>
<gene>
    <name evidence="1" type="ORF">MB901379_04226</name>
</gene>
<name>A0A447GJI9_9MYCO</name>
<evidence type="ECO:0000313" key="2">
    <source>
        <dbReference type="Proteomes" id="UP000269998"/>
    </source>
</evidence>
<dbReference type="KEGG" id="mbai:MB901379_04226"/>
<organism evidence="1 2">
    <name type="scientific">Mycobacterium basiliense</name>
    <dbReference type="NCBI Taxonomy" id="2094119"/>
    <lineage>
        <taxon>Bacteria</taxon>
        <taxon>Bacillati</taxon>
        <taxon>Actinomycetota</taxon>
        <taxon>Actinomycetes</taxon>
        <taxon>Mycobacteriales</taxon>
        <taxon>Mycobacteriaceae</taxon>
        <taxon>Mycobacterium</taxon>
    </lineage>
</organism>
<protein>
    <submittedName>
        <fullName evidence="1">Uncharacterized protein</fullName>
    </submittedName>
</protein>
<accession>A0A447GJI9</accession>
<sequence length="69" mass="7923">MRSRVQLGSNGSDLRWHDLAHAIRELINQASATGLHDHDRPNLTEQELVEYLQDSEQLPVTRRSESSTR</sequence>
<dbReference type="RefSeq" id="WP_158018272.1">
    <property type="nucleotide sequence ID" value="NZ_CBCSKE010000065.1"/>
</dbReference>
<reference evidence="2" key="1">
    <citation type="submission" date="2018-02" db="EMBL/GenBank/DDBJ databases">
        <authorList>
            <person name="Seth-Smith MB H."/>
            <person name="Seth-Smith H."/>
        </authorList>
    </citation>
    <scope>NUCLEOTIDE SEQUENCE [LARGE SCALE GENOMIC DNA]</scope>
</reference>
<proteinExistence type="predicted"/>